<dbReference type="AlphaFoldDB" id="A0A256G5Z6"/>
<comment type="caution">
    <text evidence="1">The sequence shown here is derived from an EMBL/GenBank/DDBJ whole genome shotgun (WGS) entry which is preliminary data.</text>
</comment>
<accession>A0A256G5Z6</accession>
<protein>
    <submittedName>
        <fullName evidence="1">Transposase IS116/IS110/IS902 family domain protein</fullName>
    </submittedName>
</protein>
<dbReference type="Proteomes" id="UP000216188">
    <property type="component" value="Unassembled WGS sequence"/>
</dbReference>
<sequence length="56" mass="6344">MRVCFEAGYDGFWLARLLMDCGFQTTILDPSSFLVSRRGQPVVTDRVDVEAKAYVL</sequence>
<name>A0A256G5Z6_9HYPH</name>
<keyword evidence="2" id="KW-1185">Reference proteome</keyword>
<dbReference type="RefSeq" id="WP_235819136.1">
    <property type="nucleotide sequence ID" value="NZ_CP015776.1"/>
</dbReference>
<organism evidence="1 2">
    <name type="scientific">Brucella pseudogrignonensis</name>
    <dbReference type="NCBI Taxonomy" id="419475"/>
    <lineage>
        <taxon>Bacteria</taxon>
        <taxon>Pseudomonadati</taxon>
        <taxon>Pseudomonadota</taxon>
        <taxon>Alphaproteobacteria</taxon>
        <taxon>Hyphomicrobiales</taxon>
        <taxon>Brucellaceae</taxon>
        <taxon>Brucella/Ochrobactrum group</taxon>
        <taxon>Brucella</taxon>
    </lineage>
</organism>
<evidence type="ECO:0000313" key="1">
    <source>
        <dbReference type="EMBL" id="OYR22555.1"/>
    </source>
</evidence>
<dbReference type="EMBL" id="NNRM01000044">
    <property type="protein sequence ID" value="OYR22555.1"/>
    <property type="molecule type" value="Genomic_DNA"/>
</dbReference>
<gene>
    <name evidence="1" type="ORF">CEV34_4387</name>
</gene>
<reference evidence="1 2" key="1">
    <citation type="submission" date="2017-07" db="EMBL/GenBank/DDBJ databases">
        <title>Phylogenetic study on the rhizospheric bacterium Ochrobactrum sp. A44.</title>
        <authorList>
            <person name="Krzyzanowska D.M."/>
            <person name="Ossowicki A."/>
            <person name="Rajewska M."/>
            <person name="Maciag T."/>
            <person name="Kaczynski Z."/>
            <person name="Czerwicka M."/>
            <person name="Jafra S."/>
        </authorList>
    </citation>
    <scope>NUCLEOTIDE SEQUENCE [LARGE SCALE GENOMIC DNA]</scope>
    <source>
        <strain evidence="1 2">CCUG 30717</strain>
    </source>
</reference>
<proteinExistence type="predicted"/>
<evidence type="ECO:0000313" key="2">
    <source>
        <dbReference type="Proteomes" id="UP000216188"/>
    </source>
</evidence>